<accession>R4T866</accession>
<sequence>MFTCKGSLACLIGQHFTDRVFEHGRQPCVVEEKGQPFVRQFARRFSNPFASNISGRRHVGCLGGLYRERA</sequence>
<name>R4T866_9PSEU</name>
<dbReference type="HOGENOM" id="CLU_2748874_0_0_11"/>
<protein>
    <submittedName>
        <fullName evidence="1">Uncharacterized protein</fullName>
    </submittedName>
</protein>
<evidence type="ECO:0000313" key="2">
    <source>
        <dbReference type="Proteomes" id="UP000013968"/>
    </source>
</evidence>
<dbReference type="EMBL" id="CP003410">
    <property type="protein sequence ID" value="AGM07152.1"/>
    <property type="molecule type" value="Genomic_DNA"/>
</dbReference>
<keyword evidence="2" id="KW-1185">Reference proteome</keyword>
<evidence type="ECO:0000313" key="1">
    <source>
        <dbReference type="EMBL" id="AGM07152.1"/>
    </source>
</evidence>
<dbReference type="Proteomes" id="UP000013968">
    <property type="component" value="Chromosome"/>
</dbReference>
<dbReference type="KEGG" id="aoi:AORI_4568"/>
<organism evidence="1 2">
    <name type="scientific">Amycolatopsis keratiniphila</name>
    <dbReference type="NCBI Taxonomy" id="129921"/>
    <lineage>
        <taxon>Bacteria</taxon>
        <taxon>Bacillati</taxon>
        <taxon>Actinomycetota</taxon>
        <taxon>Actinomycetes</taxon>
        <taxon>Pseudonocardiales</taxon>
        <taxon>Pseudonocardiaceae</taxon>
        <taxon>Amycolatopsis</taxon>
        <taxon>Amycolatopsis japonica group</taxon>
    </lineage>
</organism>
<reference evidence="1 2" key="1">
    <citation type="journal article" date="2013" name="BMC Genomics">
        <title>ContigScape: a Cytoscape plugin facilitating microbial genome gap closing.</title>
        <authorList>
            <person name="Tang B."/>
            <person name="Wang Q."/>
            <person name="Yang M."/>
            <person name="Xie F."/>
            <person name="Zhu Y."/>
            <person name="Zhuo Y."/>
            <person name="Wang S."/>
            <person name="Gao H."/>
            <person name="Ding X."/>
            <person name="Zhang L."/>
            <person name="Zhao G."/>
            <person name="Zheng H."/>
        </authorList>
    </citation>
    <scope>NUCLEOTIDE SEQUENCE [LARGE SCALE GENOMIC DNA]</scope>
    <source>
        <strain evidence="1 2">HCCB10007</strain>
    </source>
</reference>
<proteinExistence type="predicted"/>
<gene>
    <name evidence="1" type="ORF">AORI_4568</name>
</gene>
<dbReference type="AlphaFoldDB" id="R4T866"/>